<protein>
    <submittedName>
        <fullName evidence="2">ABC-type transport system involved in cytochrome c biogenesis permease subunit</fullName>
    </submittedName>
</protein>
<dbReference type="EMBL" id="JBEPMA010000009">
    <property type="protein sequence ID" value="MET3617815.1"/>
    <property type="molecule type" value="Genomic_DNA"/>
</dbReference>
<name>A0ABV2JAH7_9FIRM</name>
<evidence type="ECO:0000313" key="2">
    <source>
        <dbReference type="EMBL" id="MET3617815.1"/>
    </source>
</evidence>
<keyword evidence="1" id="KW-0472">Membrane</keyword>
<comment type="caution">
    <text evidence="2">The sequence shown here is derived from an EMBL/GenBank/DDBJ whole genome shotgun (WGS) entry which is preliminary data.</text>
</comment>
<gene>
    <name evidence="2" type="ORF">ABID14_001450</name>
</gene>
<keyword evidence="3" id="KW-1185">Reference proteome</keyword>
<dbReference type="RefSeq" id="WP_354368614.1">
    <property type="nucleotide sequence ID" value="NZ_JBEPMA010000009.1"/>
</dbReference>
<reference evidence="2 3" key="1">
    <citation type="submission" date="2024-06" db="EMBL/GenBank/DDBJ databases">
        <title>Genomic Encyclopedia of Type Strains, Phase IV (KMG-IV): sequencing the most valuable type-strain genomes for metagenomic binning, comparative biology and taxonomic classification.</title>
        <authorList>
            <person name="Goeker M."/>
        </authorList>
    </citation>
    <scope>NUCLEOTIDE SEQUENCE [LARGE SCALE GENOMIC DNA]</scope>
    <source>
        <strain evidence="2 3">DSM 21460</strain>
    </source>
</reference>
<evidence type="ECO:0000256" key="1">
    <source>
        <dbReference type="SAM" id="Phobius"/>
    </source>
</evidence>
<feature type="transmembrane region" description="Helical" evidence="1">
    <location>
        <begin position="13"/>
        <end position="31"/>
    </location>
</feature>
<sequence>MKREKVLKILEKILIFIVTLIMILVMANQYIKTSHSARNETIILAQIILIIFAAIISLIMSIIDKNKTLTIALLVMYLLSGGLFLIFKNAGRI</sequence>
<organism evidence="2 3">
    <name type="scientific">Peptoniphilus olsenii</name>
    <dbReference type="NCBI Taxonomy" id="411570"/>
    <lineage>
        <taxon>Bacteria</taxon>
        <taxon>Bacillati</taxon>
        <taxon>Bacillota</taxon>
        <taxon>Tissierellia</taxon>
        <taxon>Tissierellales</taxon>
        <taxon>Peptoniphilaceae</taxon>
        <taxon>Peptoniphilus</taxon>
    </lineage>
</organism>
<evidence type="ECO:0000313" key="3">
    <source>
        <dbReference type="Proteomes" id="UP001549162"/>
    </source>
</evidence>
<keyword evidence="1" id="KW-1133">Transmembrane helix</keyword>
<keyword evidence="1" id="KW-0812">Transmembrane</keyword>
<accession>A0ABV2JAH7</accession>
<dbReference type="Proteomes" id="UP001549162">
    <property type="component" value="Unassembled WGS sequence"/>
</dbReference>
<proteinExistence type="predicted"/>
<feature type="transmembrane region" description="Helical" evidence="1">
    <location>
        <begin position="43"/>
        <end position="63"/>
    </location>
</feature>
<feature type="transmembrane region" description="Helical" evidence="1">
    <location>
        <begin position="69"/>
        <end position="87"/>
    </location>
</feature>